<keyword evidence="11" id="KW-0496">Mitochondrion</keyword>
<keyword evidence="16" id="KW-1185">Reference proteome</keyword>
<dbReference type="PRINTS" id="PR00458">
    <property type="entry name" value="PEROXIDASE"/>
</dbReference>
<keyword evidence="6" id="KW-0349">Heme</keyword>
<dbReference type="PROSITE" id="PS00435">
    <property type="entry name" value="PEROXIDASE_1"/>
    <property type="match status" value="1"/>
</dbReference>
<comment type="similarity">
    <text evidence="4">Belongs to the peroxidase family. Cytochrome c peroxidase subfamily.</text>
</comment>
<dbReference type="InterPro" id="IPR002207">
    <property type="entry name" value="Peroxidase_I"/>
</dbReference>
<keyword evidence="9 13" id="KW-0560">Oxidoreductase</keyword>
<comment type="catalytic activity">
    <reaction evidence="12">
        <text>2 Fe(II)-[cytochrome c] + H2O2 + 2 H(+) = 2 Fe(III)-[cytochrome c] + 2 H2O</text>
        <dbReference type="Rhea" id="RHEA:16581"/>
        <dbReference type="Rhea" id="RHEA-COMP:10350"/>
        <dbReference type="Rhea" id="RHEA-COMP:14399"/>
        <dbReference type="ChEBI" id="CHEBI:15377"/>
        <dbReference type="ChEBI" id="CHEBI:15378"/>
        <dbReference type="ChEBI" id="CHEBI:16240"/>
        <dbReference type="ChEBI" id="CHEBI:29033"/>
        <dbReference type="ChEBI" id="CHEBI:29034"/>
        <dbReference type="EC" id="1.11.1.5"/>
    </reaction>
</comment>
<dbReference type="Proteomes" id="UP001479436">
    <property type="component" value="Unassembled WGS sequence"/>
</dbReference>
<accession>A0ABR2VWL9</accession>
<dbReference type="InterPro" id="IPR010255">
    <property type="entry name" value="Haem_peroxidase_sf"/>
</dbReference>
<organism evidence="15 16">
    <name type="scientific">Basidiobolus ranarum</name>
    <dbReference type="NCBI Taxonomy" id="34480"/>
    <lineage>
        <taxon>Eukaryota</taxon>
        <taxon>Fungi</taxon>
        <taxon>Fungi incertae sedis</taxon>
        <taxon>Zoopagomycota</taxon>
        <taxon>Entomophthoromycotina</taxon>
        <taxon>Basidiobolomycetes</taxon>
        <taxon>Basidiobolales</taxon>
        <taxon>Basidiobolaceae</taxon>
        <taxon>Basidiobolus</taxon>
    </lineage>
</organism>
<comment type="subcellular location">
    <subcellularLocation>
        <location evidence="3">Mitochondrion intermembrane space</location>
    </subcellularLocation>
    <subcellularLocation>
        <location evidence="2">Mitochondrion matrix</location>
    </subcellularLocation>
</comment>
<evidence type="ECO:0000256" key="12">
    <source>
        <dbReference type="ARBA" id="ARBA00049265"/>
    </source>
</evidence>
<dbReference type="PROSITE" id="PS00436">
    <property type="entry name" value="PEROXIDASE_2"/>
    <property type="match status" value="1"/>
</dbReference>
<keyword evidence="10" id="KW-0408">Iron</keyword>
<evidence type="ECO:0000313" key="16">
    <source>
        <dbReference type="Proteomes" id="UP001479436"/>
    </source>
</evidence>
<evidence type="ECO:0000256" key="4">
    <source>
        <dbReference type="ARBA" id="ARBA00005997"/>
    </source>
</evidence>
<keyword evidence="7" id="KW-0479">Metal-binding</keyword>
<dbReference type="Gene3D" id="1.10.520.10">
    <property type="match status" value="1"/>
</dbReference>
<evidence type="ECO:0000256" key="10">
    <source>
        <dbReference type="ARBA" id="ARBA00023004"/>
    </source>
</evidence>
<dbReference type="PANTHER" id="PTHR31356:SF58">
    <property type="entry name" value="CYTOCHROME C PEROXIDASE, MITOCHONDRIAL"/>
    <property type="match status" value="1"/>
</dbReference>
<gene>
    <name evidence="15" type="primary">CCP1_2</name>
    <name evidence="15" type="ORF">K7432_009984</name>
</gene>
<dbReference type="InterPro" id="IPR044831">
    <property type="entry name" value="Ccp1-like"/>
</dbReference>
<name>A0ABR2VWL9_9FUNG</name>
<evidence type="ECO:0000256" key="9">
    <source>
        <dbReference type="ARBA" id="ARBA00023002"/>
    </source>
</evidence>
<evidence type="ECO:0000256" key="5">
    <source>
        <dbReference type="ARBA" id="ARBA00022559"/>
    </source>
</evidence>
<dbReference type="GO" id="GO:0004130">
    <property type="term" value="F:cytochrome-c peroxidase activity"/>
    <property type="evidence" value="ECO:0007669"/>
    <property type="project" value="UniProtKB-EC"/>
</dbReference>
<evidence type="ECO:0000256" key="8">
    <source>
        <dbReference type="ARBA" id="ARBA00022946"/>
    </source>
</evidence>
<dbReference type="PANTHER" id="PTHR31356">
    <property type="entry name" value="THYLAKOID LUMENAL 29 KDA PROTEIN, CHLOROPLASTIC-RELATED"/>
    <property type="match status" value="1"/>
</dbReference>
<evidence type="ECO:0000256" key="1">
    <source>
        <dbReference type="ARBA" id="ARBA00003917"/>
    </source>
</evidence>
<evidence type="ECO:0000256" key="11">
    <source>
        <dbReference type="ARBA" id="ARBA00023128"/>
    </source>
</evidence>
<keyword evidence="5 13" id="KW-0575">Peroxidase</keyword>
<dbReference type="SUPFAM" id="SSF48113">
    <property type="entry name" value="Heme-dependent peroxidases"/>
    <property type="match status" value="1"/>
</dbReference>
<proteinExistence type="inferred from homology"/>
<evidence type="ECO:0000256" key="2">
    <source>
        <dbReference type="ARBA" id="ARBA00004305"/>
    </source>
</evidence>
<dbReference type="InterPro" id="IPR002016">
    <property type="entry name" value="Haem_peroxidase"/>
</dbReference>
<sequence>MAFRLISRAVAPVGKSRVVSAALLGSTRNSVIRTAARGYSTGPVRKSGSNPMVWALAFAGASVAGYYMMTPAGKVDPHASPKSNPGVNVETKQKNNLDYQAIYNEIAEILEDNDYDDGSFGPVLLRLAWHASGTYNKADGSGGSNGATMRFRPESEHGGNAGLGVARKKLEDIKKKYPDLSYSDLWSLAGVVAIQEMSGPVIPWRPGRTDKLSQNDCTPDGRLPDASQGASHVRDIFYRMGFTDQEIVALSGAHALGRCHSDRSGFEGPWTASPTMFTNDYFRLLLEEEWVPKKWKGPFQYVDKTSGELMMLPTDIALVQDPKFKKYTELYAKDVDKFFEDFAKAFVKLGELGCRFPEDTKTYRFKSTLE</sequence>
<dbReference type="Gene3D" id="1.10.420.10">
    <property type="entry name" value="Peroxidase, domain 2"/>
    <property type="match status" value="1"/>
</dbReference>
<comment type="function">
    <text evidence="1">Destroys radicals which are normally produced within the cells and which are toxic to biological systems.</text>
</comment>
<evidence type="ECO:0000256" key="6">
    <source>
        <dbReference type="ARBA" id="ARBA00022617"/>
    </source>
</evidence>
<evidence type="ECO:0000256" key="13">
    <source>
        <dbReference type="RuleBase" id="RU363051"/>
    </source>
</evidence>
<dbReference type="CDD" id="cd00691">
    <property type="entry name" value="ascorbate_peroxidase"/>
    <property type="match status" value="1"/>
</dbReference>
<dbReference type="EC" id="1.11.1.-" evidence="13"/>
<keyword evidence="8" id="KW-0809">Transit peptide</keyword>
<dbReference type="EMBL" id="JASJQH010007529">
    <property type="protein sequence ID" value="KAK9707774.1"/>
    <property type="molecule type" value="Genomic_DNA"/>
</dbReference>
<evidence type="ECO:0000313" key="15">
    <source>
        <dbReference type="EMBL" id="KAK9707774.1"/>
    </source>
</evidence>
<feature type="domain" description="Plant heme peroxidase family profile" evidence="14">
    <location>
        <begin position="166"/>
        <end position="370"/>
    </location>
</feature>
<dbReference type="PROSITE" id="PS50873">
    <property type="entry name" value="PEROXIDASE_4"/>
    <property type="match status" value="1"/>
</dbReference>
<protein>
    <recommendedName>
        <fullName evidence="13">Peroxidase</fullName>
        <ecNumber evidence="13">1.11.1.-</ecNumber>
    </recommendedName>
</protein>
<dbReference type="PRINTS" id="PR00459">
    <property type="entry name" value="ASPEROXIDASE"/>
</dbReference>
<reference evidence="15 16" key="1">
    <citation type="submission" date="2023-04" db="EMBL/GenBank/DDBJ databases">
        <title>Genome of Basidiobolus ranarum AG-B5.</title>
        <authorList>
            <person name="Stajich J.E."/>
            <person name="Carter-House D."/>
            <person name="Gryganskyi A."/>
        </authorList>
    </citation>
    <scope>NUCLEOTIDE SEQUENCE [LARGE SCALE GENOMIC DNA]</scope>
    <source>
        <strain evidence="15 16">AG-B5</strain>
    </source>
</reference>
<evidence type="ECO:0000256" key="3">
    <source>
        <dbReference type="ARBA" id="ARBA00004569"/>
    </source>
</evidence>
<evidence type="ECO:0000259" key="14">
    <source>
        <dbReference type="PROSITE" id="PS50873"/>
    </source>
</evidence>
<dbReference type="Pfam" id="PF00141">
    <property type="entry name" value="peroxidase"/>
    <property type="match status" value="1"/>
</dbReference>
<dbReference type="InterPro" id="IPR019793">
    <property type="entry name" value="Peroxidases_heam-ligand_BS"/>
</dbReference>
<dbReference type="InterPro" id="IPR019794">
    <property type="entry name" value="Peroxidases_AS"/>
</dbReference>
<comment type="caution">
    <text evidence="15">The sequence shown here is derived from an EMBL/GenBank/DDBJ whole genome shotgun (WGS) entry which is preliminary data.</text>
</comment>
<evidence type="ECO:0000256" key="7">
    <source>
        <dbReference type="ARBA" id="ARBA00022723"/>
    </source>
</evidence>